<proteinExistence type="predicted"/>
<dbReference type="EMBL" id="PFBD01000023">
    <property type="protein sequence ID" value="PIR86916.1"/>
    <property type="molecule type" value="Genomic_DNA"/>
</dbReference>
<name>A0A2H0UML1_9BACT</name>
<reference evidence="2" key="1">
    <citation type="submission" date="2017-09" db="EMBL/GenBank/DDBJ databases">
        <title>Depth-based differentiation of microbial function through sediment-hosted aquifers and enrichment of novel symbionts in the deep terrestrial subsurface.</title>
        <authorList>
            <person name="Probst A.J."/>
            <person name="Ladd B."/>
            <person name="Jarett J.K."/>
            <person name="Geller-Mcgrath D.E."/>
            <person name="Sieber C.M.K."/>
            <person name="Emerson J.B."/>
            <person name="Anantharaman K."/>
            <person name="Thomas B.C."/>
            <person name="Malmstrom R."/>
            <person name="Stieglmeier M."/>
            <person name="Klingl A."/>
            <person name="Woyke T."/>
            <person name="Ryan C.M."/>
            <person name="Banfield J.F."/>
        </authorList>
    </citation>
    <scope>NUCLEOTIDE SEQUENCE [LARGE SCALE GENOMIC DNA]</scope>
</reference>
<evidence type="ECO:0000313" key="2">
    <source>
        <dbReference type="Proteomes" id="UP000229526"/>
    </source>
</evidence>
<accession>A0A2H0UML1</accession>
<dbReference type="Proteomes" id="UP000229526">
    <property type="component" value="Unassembled WGS sequence"/>
</dbReference>
<gene>
    <name evidence="1" type="ORF">COU11_03625</name>
</gene>
<protein>
    <submittedName>
        <fullName evidence="1">Uncharacterized protein</fullName>
    </submittedName>
</protein>
<organism evidence="1 2">
    <name type="scientific">Candidatus Harrisonbacteria bacterium CG10_big_fil_rev_8_21_14_0_10_49_15</name>
    <dbReference type="NCBI Taxonomy" id="1974587"/>
    <lineage>
        <taxon>Bacteria</taxon>
        <taxon>Candidatus Harrisoniibacteriota</taxon>
    </lineage>
</organism>
<evidence type="ECO:0000313" key="1">
    <source>
        <dbReference type="EMBL" id="PIR86916.1"/>
    </source>
</evidence>
<dbReference type="AlphaFoldDB" id="A0A2H0UML1"/>
<sequence length="62" mass="7112">MDRMYSVRLARKKFIAPQDILSTQIVEDFSVIKLATQFGRISMPSRAKIIRAGSMARMHIET</sequence>
<comment type="caution">
    <text evidence="1">The sequence shown here is derived from an EMBL/GenBank/DDBJ whole genome shotgun (WGS) entry which is preliminary data.</text>
</comment>